<dbReference type="Gene3D" id="3.30.1780.10">
    <property type="entry name" value="ornithine cyclodeaminase, domain 1"/>
    <property type="match status" value="1"/>
</dbReference>
<evidence type="ECO:0000313" key="2">
    <source>
        <dbReference type="EMBL" id="SFF81888.1"/>
    </source>
</evidence>
<dbReference type="SUPFAM" id="SSF51735">
    <property type="entry name" value="NAD(P)-binding Rossmann-fold domains"/>
    <property type="match status" value="1"/>
</dbReference>
<name>A0A1I2LTF1_9GAMM</name>
<reference evidence="3" key="1">
    <citation type="submission" date="2016-10" db="EMBL/GenBank/DDBJ databases">
        <authorList>
            <person name="Varghese N."/>
            <person name="Submissions S."/>
        </authorList>
    </citation>
    <scope>NUCLEOTIDE SEQUENCE [LARGE SCALE GENOMIC DNA]</scope>
    <source>
        <strain evidence="3">CGMCC 1.10971</strain>
    </source>
</reference>
<comment type="similarity">
    <text evidence="1">Belongs to the ornithine cyclodeaminase/mu-crystallin family.</text>
</comment>
<proteinExistence type="inferred from homology"/>
<dbReference type="GO" id="GO:0019752">
    <property type="term" value="P:carboxylic acid metabolic process"/>
    <property type="evidence" value="ECO:0007669"/>
    <property type="project" value="UniProtKB-ARBA"/>
</dbReference>
<dbReference type="InterPro" id="IPR023401">
    <property type="entry name" value="ODC_N"/>
</dbReference>
<gene>
    <name evidence="2" type="ORF">SAMN05216175_101211</name>
</gene>
<dbReference type="EMBL" id="FOOU01000001">
    <property type="protein sequence ID" value="SFF81888.1"/>
    <property type="molecule type" value="Genomic_DNA"/>
</dbReference>
<dbReference type="InterPro" id="IPR036291">
    <property type="entry name" value="NAD(P)-bd_dom_sf"/>
</dbReference>
<dbReference type="Proteomes" id="UP000198623">
    <property type="component" value="Unassembled WGS sequence"/>
</dbReference>
<sequence length="323" mass="34681">MLVIYAVEVERVLSFDRLVEALRSAFSNDFGMPQRHVYHLPAIGGERTGHEDSFAVLPAWNDQVMGVKAFTHLPGNPAKGLETLASKMLLFSRTSGAPLAVVDGTQLTFWRTAAVSALAADYLAKADAKSLLLFGTGKLAPYMALAHASVRPLKTIYVTGRNAEKIAATVAEIQAQRPDLQVQGVSNPEAVIGQVDIISCATGAAEPLFNYEQVSAGTHIDLVGNHSRNRRECDSATVQHAQVFVDSRLNVLNEAGELLIPMAEGVFSAEQVQGELADLCHGRMAGRSQGDAGRAQITLFKSVGTALSDLAAAYLVYQECQMR</sequence>
<dbReference type="OrthoDB" id="9809203at2"/>
<protein>
    <submittedName>
        <fullName evidence="2">1-pyrroline-2-carboxylate reductase [NAD(P)H]</fullName>
    </submittedName>
</protein>
<dbReference type="FunFam" id="3.40.50.720:FF:000311">
    <property type="entry name" value="Ornithine cyclodeaminase"/>
    <property type="match status" value="1"/>
</dbReference>
<dbReference type="Gene3D" id="3.40.50.720">
    <property type="entry name" value="NAD(P)-binding Rossmann-like Domain"/>
    <property type="match status" value="1"/>
</dbReference>
<dbReference type="PANTHER" id="PTHR13812:SF19">
    <property type="entry name" value="KETIMINE REDUCTASE MU-CRYSTALLIN"/>
    <property type="match status" value="1"/>
</dbReference>
<accession>A0A1I2LTF1</accession>
<dbReference type="GO" id="GO:0005737">
    <property type="term" value="C:cytoplasm"/>
    <property type="evidence" value="ECO:0007669"/>
    <property type="project" value="TreeGrafter"/>
</dbReference>
<dbReference type="NCBIfam" id="NF004793">
    <property type="entry name" value="PRK06141.1"/>
    <property type="match status" value="1"/>
</dbReference>
<dbReference type="GO" id="GO:0016491">
    <property type="term" value="F:oxidoreductase activity"/>
    <property type="evidence" value="ECO:0007669"/>
    <property type="project" value="UniProtKB-ARBA"/>
</dbReference>
<dbReference type="STRING" id="1045558.SAMN05216175_101211"/>
<organism evidence="2 3">
    <name type="scientific">Neptunomonas qingdaonensis</name>
    <dbReference type="NCBI Taxonomy" id="1045558"/>
    <lineage>
        <taxon>Bacteria</taxon>
        <taxon>Pseudomonadati</taxon>
        <taxon>Pseudomonadota</taxon>
        <taxon>Gammaproteobacteria</taxon>
        <taxon>Oceanospirillales</taxon>
        <taxon>Oceanospirillaceae</taxon>
        <taxon>Neptunomonas</taxon>
    </lineage>
</organism>
<dbReference type="Pfam" id="PF02423">
    <property type="entry name" value="OCD_Mu_crystall"/>
    <property type="match status" value="1"/>
</dbReference>
<evidence type="ECO:0000313" key="3">
    <source>
        <dbReference type="Proteomes" id="UP000198623"/>
    </source>
</evidence>
<dbReference type="PANTHER" id="PTHR13812">
    <property type="entry name" value="KETIMINE REDUCTASE MU-CRYSTALLIN"/>
    <property type="match status" value="1"/>
</dbReference>
<dbReference type="InterPro" id="IPR003462">
    <property type="entry name" value="ODC_Mu_crystall"/>
</dbReference>
<keyword evidence="3" id="KW-1185">Reference proteome</keyword>
<dbReference type="AlphaFoldDB" id="A0A1I2LTF1"/>
<evidence type="ECO:0000256" key="1">
    <source>
        <dbReference type="ARBA" id="ARBA00008903"/>
    </source>
</evidence>
<dbReference type="RefSeq" id="WP_090723263.1">
    <property type="nucleotide sequence ID" value="NZ_FOOU01000001.1"/>
</dbReference>
<dbReference type="PIRSF" id="PIRSF001439">
    <property type="entry name" value="CryM"/>
    <property type="match status" value="1"/>
</dbReference>